<comment type="catalytic activity">
    <reaction evidence="11">
        <text>ATP + H2O = ADP + phosphate + H(+)</text>
        <dbReference type="Rhea" id="RHEA:13065"/>
        <dbReference type="ChEBI" id="CHEBI:15377"/>
        <dbReference type="ChEBI" id="CHEBI:15378"/>
        <dbReference type="ChEBI" id="CHEBI:30616"/>
        <dbReference type="ChEBI" id="CHEBI:43474"/>
        <dbReference type="ChEBI" id="CHEBI:456216"/>
    </reaction>
</comment>
<evidence type="ECO:0000256" key="11">
    <source>
        <dbReference type="ARBA" id="ARBA00049360"/>
    </source>
</evidence>
<keyword evidence="8" id="KW-0251">Elongation factor</keyword>
<evidence type="ECO:0000256" key="5">
    <source>
        <dbReference type="ARBA" id="ARBA00022490"/>
    </source>
</evidence>
<feature type="compositionally biased region" description="Basic residues" evidence="14">
    <location>
        <begin position="1064"/>
        <end position="1082"/>
    </location>
</feature>
<feature type="region of interest" description="Disordered" evidence="14">
    <location>
        <begin position="1056"/>
        <end position="1103"/>
    </location>
</feature>
<keyword evidence="6" id="KW-0677">Repeat</keyword>
<feature type="domain" description="ABC transporter" evidence="15">
    <location>
        <begin position="712"/>
        <end position="1040"/>
    </location>
</feature>
<dbReference type="Pfam" id="PF24987">
    <property type="entry name" value="HEAT_EF3_N"/>
    <property type="match status" value="1"/>
</dbReference>
<keyword evidence="7" id="KW-0547">Nucleotide-binding</keyword>
<dbReference type="Pfam" id="PF00005">
    <property type="entry name" value="ABC_tran"/>
    <property type="match status" value="2"/>
</dbReference>
<dbReference type="InterPro" id="IPR011989">
    <property type="entry name" value="ARM-like"/>
</dbReference>
<evidence type="ECO:0000313" key="17">
    <source>
        <dbReference type="Proteomes" id="UP000218209"/>
    </source>
</evidence>
<dbReference type="EMBL" id="KV919060">
    <property type="protein sequence ID" value="OSX72452.1"/>
    <property type="molecule type" value="Genomic_DNA"/>
</dbReference>
<dbReference type="SUPFAM" id="SSF48371">
    <property type="entry name" value="ARM repeat"/>
    <property type="match status" value="1"/>
</dbReference>
<dbReference type="PANTHER" id="PTHR19211:SF5">
    <property type="entry name" value="ELONGATION FACTOR 3A-RELATED"/>
    <property type="match status" value="1"/>
</dbReference>
<organism evidence="16 17">
    <name type="scientific">Porphyra umbilicalis</name>
    <name type="common">Purple laver</name>
    <name type="synonym">Red alga</name>
    <dbReference type="NCBI Taxonomy" id="2786"/>
    <lineage>
        <taxon>Eukaryota</taxon>
        <taxon>Rhodophyta</taxon>
        <taxon>Bangiophyceae</taxon>
        <taxon>Bangiales</taxon>
        <taxon>Bangiaceae</taxon>
        <taxon>Porphyra</taxon>
    </lineage>
</organism>
<dbReference type="InterPro" id="IPR034085">
    <property type="entry name" value="TOG"/>
</dbReference>
<dbReference type="GO" id="GO:0003746">
    <property type="term" value="F:translation elongation factor activity"/>
    <property type="evidence" value="ECO:0007669"/>
    <property type="project" value="UniProtKB-KW"/>
</dbReference>
<evidence type="ECO:0000256" key="14">
    <source>
        <dbReference type="SAM" id="MobiDB-lite"/>
    </source>
</evidence>
<dbReference type="Gene3D" id="1.25.10.10">
    <property type="entry name" value="Leucine-rich Repeat Variant"/>
    <property type="match status" value="1"/>
</dbReference>
<dbReference type="Pfam" id="PF24984">
    <property type="entry name" value="HEAT_EF3_GNC1"/>
    <property type="match status" value="1"/>
</dbReference>
<evidence type="ECO:0000256" key="12">
    <source>
        <dbReference type="ARBA" id="ARBA00050030"/>
    </source>
</evidence>
<evidence type="ECO:0000256" key="10">
    <source>
        <dbReference type="ARBA" id="ARBA00022917"/>
    </source>
</evidence>
<dbReference type="PROSITE" id="PS50893">
    <property type="entry name" value="ABC_TRANSPORTER_2"/>
    <property type="match status" value="2"/>
</dbReference>
<sequence length="1103" mass="119123">MVATGEQSTLVGAGAAATDVAAAPSKAAPPTGAAAEASTTMAVADPAPVDLVEQVKALLSGAAASKDRAGDAKALAEEATSVGVFAGNGLVNVLKATLADPAKNKAASREVACHFVAALVTKLGAPSSPFLSGLVTDLVQLLADKGGKSVTAAAMTAAKELTTPCSAQAKKMVILPQLVTALGQDSKWQVQAGALELIIKIAGEAPQEMGTSMPDLVSAISPLMCHAKAQVSGPALKAMQDLCSVIENSDIQPVVPDVISALKSPAEADECIFKLAAIVFVQQVECNALAIFVPLLKRGFQGRNTAVKRMCAKIIENMAKLVERPSDLAPFLPTLLPALQRASDEISDPEARAVCTAATNVLDQKSKGVGLAPEPPRASKDQVIEAVSVVVPSAGPLFTTALDFVTSAFCALMDAQAMSKAEWQLVSGPVLAPFFAEGTTASDMAAAMLAKCEHFVAIEEEEEDADAEELCRCKFSLAYGSKVLLNNTKLNLKRGFRYGLLGPNECGKTTLMRAIANDQVEGFPPADEVRTVFVEADILGELSHLSVVEYIVADKNIQKYKVSKEDICTVLTAVDFTPGMQSGGVSHLSGGWRMKLALSRAMLQKADILLLDEPTNHLDAVNVKWVEDYLNGLSDVTSIIVSHDSGLLERVCTHIIQIESLKLWLHKGNLSEFVKKVPQAKAYFELKSDKFKFNFPQPGFLEGVKSKGKAVIKMDKVQFTYPTASRPQVAGITIRCSLSSRVACIGPNGAGKSTIIKLLTGELEPDSGDVWKHPNLRVGYIAQHAFHHIENHLEKTPNQYIQWRYQYGDDRETLAKATMVVSDEEMKVMKQPVLHVWQNEEKTREFREKLVVERLTTHRRNEKGSNTEYEYEVIWEGKPQTFTSWLRGDKLRAMGWDKTMKAVDEKVASRAGSTMALTSSNVEKHLENVGLDREFGTHCRIGQLSGGQKVKVVLAAAMWNQPHIVILDEPTNYLDRDSLGALAGAIKEFDGGVVIISHNSEFTSAVCPETWVLSPATETEPAKLDLQGDAEWMKEAMSQTVDFKVVEEIQDGQGNTIKVAAPKSSKKLSRKQLKARERKRAAQKANGEYYEGINGTDEEDFVN</sequence>
<dbReference type="GO" id="GO:0005524">
    <property type="term" value="F:ATP binding"/>
    <property type="evidence" value="ECO:0007669"/>
    <property type="project" value="UniProtKB-KW"/>
</dbReference>
<keyword evidence="17" id="KW-1185">Reference proteome</keyword>
<feature type="domain" description="ABC transporter" evidence="15">
    <location>
        <begin position="465"/>
        <end position="686"/>
    </location>
</feature>
<protein>
    <recommendedName>
        <fullName evidence="12">Elongation factor 3</fullName>
    </recommendedName>
    <alternativeName>
        <fullName evidence="13">Eukaryotic elongation factor 3</fullName>
    </alternativeName>
    <alternativeName>
        <fullName evidence="4">Probable ATP-dependent transporter ycf16</fullName>
    </alternativeName>
</protein>
<comment type="similarity">
    <text evidence="3">Belongs to the ABC transporter superfamily. ABCF family. EF3 subfamily.</text>
</comment>
<dbReference type="InterPro" id="IPR047038">
    <property type="entry name" value="eEF3_chromodomain-like_sf"/>
</dbReference>
<comment type="subcellular location">
    <subcellularLocation>
        <location evidence="1">Cytoplasm</location>
    </subcellularLocation>
</comment>
<dbReference type="SMART" id="SM00382">
    <property type="entry name" value="AAA"/>
    <property type="match status" value="2"/>
</dbReference>
<dbReference type="InterPro" id="IPR017871">
    <property type="entry name" value="ABC_transporter-like_CS"/>
</dbReference>
<keyword evidence="9" id="KW-0067">ATP-binding</keyword>
<comment type="pathway">
    <text evidence="2">Protein biosynthesis; polypeptide chain elongation.</text>
</comment>
<dbReference type="InterPro" id="IPR003593">
    <property type="entry name" value="AAA+_ATPase"/>
</dbReference>
<reference evidence="16 17" key="1">
    <citation type="submission" date="2017-03" db="EMBL/GenBank/DDBJ databases">
        <title>WGS assembly of Porphyra umbilicalis.</title>
        <authorList>
            <person name="Brawley S.H."/>
            <person name="Blouin N.A."/>
            <person name="Ficko-Blean E."/>
            <person name="Wheeler G.L."/>
            <person name="Lohr M."/>
            <person name="Goodson H.V."/>
            <person name="Jenkins J.W."/>
            <person name="Blaby-Haas C.E."/>
            <person name="Helliwell K.E."/>
            <person name="Chan C."/>
            <person name="Marriage T."/>
            <person name="Bhattacharya D."/>
            <person name="Klein A.S."/>
            <person name="Badis Y."/>
            <person name="Brodie J."/>
            <person name="Cao Y."/>
            <person name="Collen J."/>
            <person name="Dittami S.M."/>
            <person name="Gachon C.M."/>
            <person name="Green B.R."/>
            <person name="Karpowicz S."/>
            <person name="Kim J.W."/>
            <person name="Kudahl U."/>
            <person name="Lin S."/>
            <person name="Michel G."/>
            <person name="Mittag M."/>
            <person name="Olson B.J."/>
            <person name="Pangilinan J."/>
            <person name="Peng Y."/>
            <person name="Qiu H."/>
            <person name="Shu S."/>
            <person name="Singer J.T."/>
            <person name="Smith A.G."/>
            <person name="Sprecher B.N."/>
            <person name="Wagner V."/>
            <person name="Wang W."/>
            <person name="Wang Z.-Y."/>
            <person name="Yan J."/>
            <person name="Yarish C."/>
            <person name="Zoeuner-Riek S."/>
            <person name="Zhuang Y."/>
            <person name="Zou Y."/>
            <person name="Lindquist E.A."/>
            <person name="Grimwood J."/>
            <person name="Barry K."/>
            <person name="Rokhsar D.S."/>
            <person name="Schmutz J."/>
            <person name="Stiller J.W."/>
            <person name="Grossman A.R."/>
            <person name="Prochnik S.E."/>
        </authorList>
    </citation>
    <scope>NUCLEOTIDE SEQUENCE [LARGE SCALE GENOMIC DNA]</scope>
    <source>
        <strain evidence="16">4086291</strain>
    </source>
</reference>
<name>A0A1X6NV41_PORUM</name>
<dbReference type="Gene3D" id="3.40.50.300">
    <property type="entry name" value="P-loop containing nucleotide triphosphate hydrolases"/>
    <property type="match status" value="2"/>
</dbReference>
<dbReference type="InterPro" id="IPR016024">
    <property type="entry name" value="ARM-type_fold"/>
</dbReference>
<dbReference type="CDD" id="cd03221">
    <property type="entry name" value="ABCF_EF-3"/>
    <property type="match status" value="1"/>
</dbReference>
<dbReference type="SUPFAM" id="SSF52540">
    <property type="entry name" value="P-loop containing nucleoside triphosphate hydrolases"/>
    <property type="match status" value="2"/>
</dbReference>
<dbReference type="GO" id="GO:0016887">
    <property type="term" value="F:ATP hydrolysis activity"/>
    <property type="evidence" value="ECO:0007669"/>
    <property type="project" value="InterPro"/>
</dbReference>
<evidence type="ECO:0000256" key="1">
    <source>
        <dbReference type="ARBA" id="ARBA00004496"/>
    </source>
</evidence>
<evidence type="ECO:0000313" key="16">
    <source>
        <dbReference type="EMBL" id="OSX72452.1"/>
    </source>
</evidence>
<evidence type="ECO:0000256" key="9">
    <source>
        <dbReference type="ARBA" id="ARBA00022840"/>
    </source>
</evidence>
<dbReference type="AlphaFoldDB" id="A0A1X6NV41"/>
<evidence type="ECO:0000256" key="6">
    <source>
        <dbReference type="ARBA" id="ARBA00022737"/>
    </source>
</evidence>
<dbReference type="OrthoDB" id="2110130at2759"/>
<evidence type="ECO:0000256" key="3">
    <source>
        <dbReference type="ARBA" id="ARBA00011054"/>
    </source>
</evidence>
<dbReference type="InterPro" id="IPR003439">
    <property type="entry name" value="ABC_transporter-like_ATP-bd"/>
</dbReference>
<evidence type="ECO:0000259" key="15">
    <source>
        <dbReference type="PROSITE" id="PS50893"/>
    </source>
</evidence>
<evidence type="ECO:0000256" key="2">
    <source>
        <dbReference type="ARBA" id="ARBA00004815"/>
    </source>
</evidence>
<keyword evidence="5" id="KW-0963">Cytoplasm</keyword>
<keyword evidence="10" id="KW-0648">Protein biosynthesis</keyword>
<dbReference type="InterPro" id="IPR027417">
    <property type="entry name" value="P-loop_NTPase"/>
</dbReference>
<dbReference type="SMART" id="SM01349">
    <property type="entry name" value="TOG"/>
    <property type="match status" value="1"/>
</dbReference>
<dbReference type="PANTHER" id="PTHR19211">
    <property type="entry name" value="ATP-BINDING TRANSPORT PROTEIN-RELATED"/>
    <property type="match status" value="1"/>
</dbReference>
<dbReference type="InterPro" id="IPR050611">
    <property type="entry name" value="ABCF"/>
</dbReference>
<proteinExistence type="inferred from homology"/>
<accession>A0A1X6NV41</accession>
<dbReference type="FunFam" id="3.40.50.300:FF:000193">
    <property type="entry name" value="Probable Elongation factor 3"/>
    <property type="match status" value="1"/>
</dbReference>
<evidence type="ECO:0000256" key="13">
    <source>
        <dbReference type="ARBA" id="ARBA00050045"/>
    </source>
</evidence>
<dbReference type="Proteomes" id="UP000218209">
    <property type="component" value="Unassembled WGS sequence"/>
</dbReference>
<evidence type="ECO:0000256" key="7">
    <source>
        <dbReference type="ARBA" id="ARBA00022741"/>
    </source>
</evidence>
<gene>
    <name evidence="16" type="ORF">BU14_0433s0010</name>
</gene>
<dbReference type="PROSITE" id="PS00211">
    <property type="entry name" value="ABC_TRANSPORTER_1"/>
    <property type="match status" value="2"/>
</dbReference>
<dbReference type="Gene3D" id="2.40.50.990">
    <property type="match status" value="1"/>
</dbReference>
<evidence type="ECO:0000256" key="8">
    <source>
        <dbReference type="ARBA" id="ARBA00022768"/>
    </source>
</evidence>
<evidence type="ECO:0000256" key="4">
    <source>
        <dbReference type="ARBA" id="ARBA00014334"/>
    </source>
</evidence>
<dbReference type="GO" id="GO:0005737">
    <property type="term" value="C:cytoplasm"/>
    <property type="evidence" value="ECO:0007669"/>
    <property type="project" value="UniProtKB-SubCell"/>
</dbReference>